<evidence type="ECO:0000256" key="2">
    <source>
        <dbReference type="ARBA" id="ARBA00023125"/>
    </source>
</evidence>
<dbReference type="SMART" id="SM00418">
    <property type="entry name" value="HTH_ARSR"/>
    <property type="match status" value="1"/>
</dbReference>
<dbReference type="InterPro" id="IPR036388">
    <property type="entry name" value="WH-like_DNA-bd_sf"/>
</dbReference>
<dbReference type="NCBIfam" id="NF033788">
    <property type="entry name" value="HTH_metalloreg"/>
    <property type="match status" value="1"/>
</dbReference>
<dbReference type="GO" id="GO:0003677">
    <property type="term" value="F:DNA binding"/>
    <property type="evidence" value="ECO:0007669"/>
    <property type="project" value="UniProtKB-KW"/>
</dbReference>
<dbReference type="EMBL" id="UAUU01000011">
    <property type="protein sequence ID" value="SPZ94551.1"/>
    <property type="molecule type" value="Genomic_DNA"/>
</dbReference>
<evidence type="ECO:0000256" key="1">
    <source>
        <dbReference type="ARBA" id="ARBA00023015"/>
    </source>
</evidence>
<dbReference type="CDD" id="cd00090">
    <property type="entry name" value="HTH_ARSR"/>
    <property type="match status" value="1"/>
</dbReference>
<dbReference type="InterPro" id="IPR051011">
    <property type="entry name" value="Metal_resp_trans_reg"/>
</dbReference>
<protein>
    <submittedName>
        <fullName evidence="5">Cadmium efflux system accessory protein</fullName>
    </submittedName>
</protein>
<dbReference type="InterPro" id="IPR001845">
    <property type="entry name" value="HTH_ArsR_DNA-bd_dom"/>
</dbReference>
<evidence type="ECO:0000259" key="4">
    <source>
        <dbReference type="PROSITE" id="PS50987"/>
    </source>
</evidence>
<keyword evidence="2" id="KW-0238">DNA-binding</keyword>
<name>A0A2X2JRH9_SPHMU</name>
<dbReference type="Proteomes" id="UP000251241">
    <property type="component" value="Unassembled WGS sequence"/>
</dbReference>
<dbReference type="Pfam" id="PF01022">
    <property type="entry name" value="HTH_5"/>
    <property type="match status" value="1"/>
</dbReference>
<feature type="domain" description="HTH arsR-type" evidence="4">
    <location>
        <begin position="65"/>
        <end position="158"/>
    </location>
</feature>
<proteinExistence type="predicted"/>
<dbReference type="SUPFAM" id="SSF46785">
    <property type="entry name" value="Winged helix' DNA-binding domain"/>
    <property type="match status" value="1"/>
</dbReference>
<organism evidence="5 6">
    <name type="scientific">Sphingobacterium multivorum</name>
    <dbReference type="NCBI Taxonomy" id="28454"/>
    <lineage>
        <taxon>Bacteria</taxon>
        <taxon>Pseudomonadati</taxon>
        <taxon>Bacteroidota</taxon>
        <taxon>Sphingobacteriia</taxon>
        <taxon>Sphingobacteriales</taxon>
        <taxon>Sphingobacteriaceae</taxon>
        <taxon>Sphingobacterium</taxon>
    </lineage>
</organism>
<dbReference type="InterPro" id="IPR036390">
    <property type="entry name" value="WH_DNA-bd_sf"/>
</dbReference>
<sequence length="163" mass="19216">MELKICFLKRFIELSLYNSEEFELYLSNCLNKQIDYLCAMDNNSCIRQQADIKQINRCKDRVSELNGSFDYLSNGLELAGNNVRLKILFLLYEEKRLCVCDISDILGMTISAVSQHLRKLKDRKLIETEREAQTIFHSLTKEYEKMLKPFFKILDENKILETI</sequence>
<dbReference type="InterPro" id="IPR011991">
    <property type="entry name" value="ArsR-like_HTH"/>
</dbReference>
<keyword evidence="3" id="KW-0804">Transcription</keyword>
<accession>A0A2X2JRH9</accession>
<dbReference type="PROSITE" id="PS50987">
    <property type="entry name" value="HTH_ARSR_2"/>
    <property type="match status" value="1"/>
</dbReference>
<evidence type="ECO:0000313" key="5">
    <source>
        <dbReference type="EMBL" id="SPZ94551.1"/>
    </source>
</evidence>
<reference evidence="5 6" key="1">
    <citation type="submission" date="2018-06" db="EMBL/GenBank/DDBJ databases">
        <authorList>
            <consortium name="Pathogen Informatics"/>
            <person name="Doyle S."/>
        </authorList>
    </citation>
    <scope>NUCLEOTIDE SEQUENCE [LARGE SCALE GENOMIC DNA]</scope>
    <source>
        <strain evidence="5 6">NCTC11343</strain>
    </source>
</reference>
<evidence type="ECO:0000313" key="6">
    <source>
        <dbReference type="Proteomes" id="UP000251241"/>
    </source>
</evidence>
<dbReference type="PANTHER" id="PTHR43132:SF6">
    <property type="entry name" value="HTH-TYPE TRANSCRIPTIONAL REPRESSOR CZRA"/>
    <property type="match status" value="1"/>
</dbReference>
<dbReference type="GO" id="GO:0003700">
    <property type="term" value="F:DNA-binding transcription factor activity"/>
    <property type="evidence" value="ECO:0007669"/>
    <property type="project" value="InterPro"/>
</dbReference>
<dbReference type="PRINTS" id="PR00778">
    <property type="entry name" value="HTHARSR"/>
</dbReference>
<evidence type="ECO:0000256" key="3">
    <source>
        <dbReference type="ARBA" id="ARBA00023163"/>
    </source>
</evidence>
<gene>
    <name evidence="5" type="primary">cadC_2</name>
    <name evidence="5" type="ORF">NCTC11343_05374</name>
</gene>
<dbReference type="InterPro" id="IPR012318">
    <property type="entry name" value="HTH_CRP"/>
</dbReference>
<dbReference type="PANTHER" id="PTHR43132">
    <property type="entry name" value="ARSENICAL RESISTANCE OPERON REPRESSOR ARSR-RELATED"/>
    <property type="match status" value="1"/>
</dbReference>
<keyword evidence="1" id="KW-0805">Transcription regulation</keyword>
<dbReference type="Gene3D" id="1.10.10.10">
    <property type="entry name" value="Winged helix-like DNA-binding domain superfamily/Winged helix DNA-binding domain"/>
    <property type="match status" value="1"/>
</dbReference>
<dbReference type="AlphaFoldDB" id="A0A2X2JRH9"/>
<dbReference type="SMART" id="SM00419">
    <property type="entry name" value="HTH_CRP"/>
    <property type="match status" value="1"/>
</dbReference>